<evidence type="ECO:0000256" key="4">
    <source>
        <dbReference type="PROSITE-ProRule" id="PRU00175"/>
    </source>
</evidence>
<dbReference type="OrthoDB" id="6105938at2759"/>
<keyword evidence="5" id="KW-0472">Membrane</keyword>
<dbReference type="PANTHER" id="PTHR15898:SF13">
    <property type="entry name" value="BIFUNCTIONAL APOPTOSIS REGULATOR"/>
    <property type="match status" value="1"/>
</dbReference>
<dbReference type="Pfam" id="PF07647">
    <property type="entry name" value="SAM_2"/>
    <property type="match status" value="1"/>
</dbReference>
<evidence type="ECO:0000313" key="8">
    <source>
        <dbReference type="EMBL" id="KAJ8037494.1"/>
    </source>
</evidence>
<comment type="caution">
    <text evidence="8">The sequence shown here is derived from an EMBL/GenBank/DDBJ whole genome shotgun (WGS) entry which is preliminary data.</text>
</comment>
<evidence type="ECO:0000259" key="7">
    <source>
        <dbReference type="PROSITE" id="PS50105"/>
    </source>
</evidence>
<dbReference type="SMART" id="SM00454">
    <property type="entry name" value="SAM"/>
    <property type="match status" value="1"/>
</dbReference>
<dbReference type="SUPFAM" id="SSF47769">
    <property type="entry name" value="SAM/Pointed domain"/>
    <property type="match status" value="1"/>
</dbReference>
<name>A0A9Q1C3H9_HOLLE</name>
<reference evidence="8" key="1">
    <citation type="submission" date="2021-10" db="EMBL/GenBank/DDBJ databases">
        <title>Tropical sea cucumber genome reveals ecological adaptation and Cuvierian tubules defense mechanism.</title>
        <authorList>
            <person name="Chen T."/>
        </authorList>
    </citation>
    <scope>NUCLEOTIDE SEQUENCE</scope>
    <source>
        <strain evidence="8">Nanhai2018</strain>
        <tissue evidence="8">Muscle</tissue>
    </source>
</reference>
<dbReference type="GO" id="GO:0061630">
    <property type="term" value="F:ubiquitin protein ligase activity"/>
    <property type="evidence" value="ECO:0007669"/>
    <property type="project" value="TreeGrafter"/>
</dbReference>
<evidence type="ECO:0000256" key="5">
    <source>
        <dbReference type="SAM" id="Phobius"/>
    </source>
</evidence>
<gene>
    <name evidence="8" type="ORF">HOLleu_18321</name>
</gene>
<organism evidence="8 9">
    <name type="scientific">Holothuria leucospilota</name>
    <name type="common">Black long sea cucumber</name>
    <name type="synonym">Mertensiothuria leucospilota</name>
    <dbReference type="NCBI Taxonomy" id="206669"/>
    <lineage>
        <taxon>Eukaryota</taxon>
        <taxon>Metazoa</taxon>
        <taxon>Echinodermata</taxon>
        <taxon>Eleutherozoa</taxon>
        <taxon>Echinozoa</taxon>
        <taxon>Holothuroidea</taxon>
        <taxon>Aspidochirotacea</taxon>
        <taxon>Aspidochirotida</taxon>
        <taxon>Holothuriidae</taxon>
        <taxon>Holothuria</taxon>
    </lineage>
</organism>
<dbReference type="InterPro" id="IPR013083">
    <property type="entry name" value="Znf_RING/FYVE/PHD"/>
</dbReference>
<dbReference type="Proteomes" id="UP001152320">
    <property type="component" value="Chromosome 8"/>
</dbReference>
<dbReference type="Pfam" id="PF15227">
    <property type="entry name" value="zf-C3HC4_4"/>
    <property type="match status" value="1"/>
</dbReference>
<dbReference type="SMART" id="SM00184">
    <property type="entry name" value="RING"/>
    <property type="match status" value="1"/>
</dbReference>
<dbReference type="InterPro" id="IPR017907">
    <property type="entry name" value="Znf_RING_CS"/>
</dbReference>
<dbReference type="GO" id="GO:0008270">
    <property type="term" value="F:zinc ion binding"/>
    <property type="evidence" value="ECO:0007669"/>
    <property type="project" value="UniProtKB-KW"/>
</dbReference>
<evidence type="ECO:0000256" key="3">
    <source>
        <dbReference type="ARBA" id="ARBA00022833"/>
    </source>
</evidence>
<feature type="transmembrane region" description="Helical" evidence="5">
    <location>
        <begin position="362"/>
        <end position="382"/>
    </location>
</feature>
<accession>A0A9Q1C3H9</accession>
<keyword evidence="5" id="KW-1133">Transmembrane helix</keyword>
<dbReference type="Gene3D" id="3.30.40.10">
    <property type="entry name" value="Zinc/RING finger domain, C3HC4 (zinc finger)"/>
    <property type="match status" value="1"/>
</dbReference>
<keyword evidence="9" id="KW-1185">Reference proteome</keyword>
<dbReference type="AlphaFoldDB" id="A0A9Q1C3H9"/>
<dbReference type="PANTHER" id="PTHR15898">
    <property type="entry name" value="BIFUNCTIONAL APOPTOSIS REGULATOR"/>
    <property type="match status" value="1"/>
</dbReference>
<dbReference type="PROSITE" id="PS50089">
    <property type="entry name" value="ZF_RING_2"/>
    <property type="match status" value="1"/>
</dbReference>
<evidence type="ECO:0000259" key="6">
    <source>
        <dbReference type="PROSITE" id="PS50089"/>
    </source>
</evidence>
<dbReference type="InterPro" id="IPR001660">
    <property type="entry name" value="SAM"/>
</dbReference>
<feature type="transmembrane region" description="Helical" evidence="5">
    <location>
        <begin position="403"/>
        <end position="421"/>
    </location>
</feature>
<keyword evidence="2 4" id="KW-0863">Zinc-finger</keyword>
<feature type="domain" description="RING-type" evidence="6">
    <location>
        <begin position="43"/>
        <end position="83"/>
    </location>
</feature>
<dbReference type="SUPFAM" id="SSF57850">
    <property type="entry name" value="RING/U-box"/>
    <property type="match status" value="1"/>
</dbReference>
<feature type="domain" description="SAM" evidence="7">
    <location>
        <begin position="189"/>
        <end position="258"/>
    </location>
</feature>
<protein>
    <submittedName>
        <fullName evidence="8">Bifunctional apoptosis regulator</fullName>
    </submittedName>
</protein>
<dbReference type="GO" id="GO:0043161">
    <property type="term" value="P:proteasome-mediated ubiquitin-dependent protein catabolic process"/>
    <property type="evidence" value="ECO:0007669"/>
    <property type="project" value="TreeGrafter"/>
</dbReference>
<keyword evidence="1" id="KW-0479">Metal-binding</keyword>
<keyword evidence="5" id="KW-0812">Transmembrane</keyword>
<dbReference type="CDD" id="cd16497">
    <property type="entry name" value="RING-HC_BAR"/>
    <property type="match status" value="1"/>
</dbReference>
<dbReference type="PROSITE" id="PS00518">
    <property type="entry name" value="ZF_RING_1"/>
    <property type="match status" value="1"/>
</dbReference>
<proteinExistence type="predicted"/>
<dbReference type="Gene3D" id="1.10.150.50">
    <property type="entry name" value="Transcription Factor, Ets-1"/>
    <property type="match status" value="1"/>
</dbReference>
<evidence type="ECO:0000313" key="9">
    <source>
        <dbReference type="Proteomes" id="UP001152320"/>
    </source>
</evidence>
<dbReference type="GO" id="GO:0005634">
    <property type="term" value="C:nucleus"/>
    <property type="evidence" value="ECO:0007669"/>
    <property type="project" value="TreeGrafter"/>
</dbReference>
<evidence type="ECO:0000256" key="1">
    <source>
        <dbReference type="ARBA" id="ARBA00022723"/>
    </source>
</evidence>
<dbReference type="InterPro" id="IPR001841">
    <property type="entry name" value="Znf_RING"/>
</dbReference>
<dbReference type="EMBL" id="JAIZAY010000008">
    <property type="protein sequence ID" value="KAJ8037494.1"/>
    <property type="molecule type" value="Genomic_DNA"/>
</dbReference>
<dbReference type="InterPro" id="IPR013761">
    <property type="entry name" value="SAM/pointed_sf"/>
</dbReference>
<dbReference type="PROSITE" id="PS50105">
    <property type="entry name" value="SAM_DOMAIN"/>
    <property type="match status" value="1"/>
</dbReference>
<sequence>MMKMLGANNSSQEVFPNGGFEKERKISYGRILRQSVSDGTFTCGCCYELMVEPTTLNCGHSFCRICLAKWWKSSGKTTCPGCRQPWKGFPRVNIILRNSMQKLFTAELFERQKALLDSGAEQILKDFESKGEEMQNADAQGLQKPASWLREGFFYGVVTTLSIVFIFQAISNWGNSDYDLLVYKPLSSWKATDVAQWLTELGSWAAPAYSKSFLEAGINGYLLMGLENESQLGEDPFLINNALHRKAIFSALERIKEGGGKPPRDLWEYRALHRGLSLFLSYTVREFPRLTISGMYMFYYEDIFLPFIQVTCPKHRLGEENIHSLVYDDSSITKEQWVEFLPKFIFLPYYLFAEFAWEYLDVNFVTCSLVIANCALLTMIELKALRETWRRGLGPAVWALKKQTNTVLILFFSYIFWPLIPLIVCDLIFYISMYYSVCINFFEVFLQ</sequence>
<evidence type="ECO:0000256" key="2">
    <source>
        <dbReference type="ARBA" id="ARBA00022771"/>
    </source>
</evidence>
<keyword evidence="3" id="KW-0862">Zinc</keyword>